<protein>
    <recommendedName>
        <fullName evidence="4">Exosome complex component RRP45</fullName>
    </recommendedName>
    <alternativeName>
        <fullName evidence="10">Exosome component 9</fullName>
    </alternativeName>
</protein>
<evidence type="ECO:0000259" key="13">
    <source>
        <dbReference type="Pfam" id="PF03725"/>
    </source>
</evidence>
<gene>
    <name evidence="14" type="ORF">R5R35_007681</name>
</gene>
<dbReference type="AlphaFoldDB" id="A0AAN9VE18"/>
<name>A0AAN9VE18_9ORTH</name>
<dbReference type="GO" id="GO:0000467">
    <property type="term" value="P:exonucleolytic trimming to generate mature 3'-end of 5.8S rRNA from tricistronic rRNA transcript (SSU-rRNA, 5.8S rRNA, LSU-rRNA)"/>
    <property type="evidence" value="ECO:0007669"/>
    <property type="project" value="TreeGrafter"/>
</dbReference>
<dbReference type="Gene3D" id="3.30.230.70">
    <property type="entry name" value="GHMP Kinase, N-terminal domain"/>
    <property type="match status" value="1"/>
</dbReference>
<evidence type="ECO:0000256" key="9">
    <source>
        <dbReference type="ARBA" id="ARBA00023242"/>
    </source>
</evidence>
<feature type="compositionally biased region" description="Polar residues" evidence="11">
    <location>
        <begin position="469"/>
        <end position="478"/>
    </location>
</feature>
<dbReference type="SUPFAM" id="SSF55666">
    <property type="entry name" value="Ribonuclease PH domain 2-like"/>
    <property type="match status" value="1"/>
</dbReference>
<dbReference type="PANTHER" id="PTHR11097">
    <property type="entry name" value="EXOSOME COMPLEX EXONUCLEASE RIBOSOMAL RNA PROCESSING PROTEIN"/>
    <property type="match status" value="1"/>
</dbReference>
<keyword evidence="15" id="KW-1185">Reference proteome</keyword>
<dbReference type="InterPro" id="IPR015847">
    <property type="entry name" value="ExoRNase_PH_dom2"/>
</dbReference>
<keyword evidence="8" id="KW-0694">RNA-binding</keyword>
<dbReference type="GO" id="GO:0035925">
    <property type="term" value="F:mRNA 3'-UTR AU-rich region binding"/>
    <property type="evidence" value="ECO:0007669"/>
    <property type="project" value="TreeGrafter"/>
</dbReference>
<evidence type="ECO:0000256" key="6">
    <source>
        <dbReference type="ARBA" id="ARBA00022552"/>
    </source>
</evidence>
<dbReference type="GO" id="GO:0005730">
    <property type="term" value="C:nucleolus"/>
    <property type="evidence" value="ECO:0007669"/>
    <property type="project" value="UniProtKB-SubCell"/>
</dbReference>
<dbReference type="Proteomes" id="UP001378592">
    <property type="component" value="Unassembled WGS sequence"/>
</dbReference>
<evidence type="ECO:0000313" key="15">
    <source>
        <dbReference type="Proteomes" id="UP001378592"/>
    </source>
</evidence>
<feature type="region of interest" description="Disordered" evidence="11">
    <location>
        <begin position="357"/>
        <end position="496"/>
    </location>
</feature>
<evidence type="ECO:0000256" key="3">
    <source>
        <dbReference type="ARBA" id="ARBA00006678"/>
    </source>
</evidence>
<evidence type="ECO:0000256" key="11">
    <source>
        <dbReference type="SAM" id="MobiDB-lite"/>
    </source>
</evidence>
<dbReference type="InterPro" id="IPR027408">
    <property type="entry name" value="PNPase/RNase_PH_dom_sf"/>
</dbReference>
<dbReference type="GO" id="GO:0000177">
    <property type="term" value="C:cytoplasmic exosome (RNase complex)"/>
    <property type="evidence" value="ECO:0007669"/>
    <property type="project" value="TreeGrafter"/>
</dbReference>
<dbReference type="EMBL" id="JAZDUA010000338">
    <property type="protein sequence ID" value="KAK7794296.1"/>
    <property type="molecule type" value="Genomic_DNA"/>
</dbReference>
<dbReference type="InterPro" id="IPR001247">
    <property type="entry name" value="ExoRNase_PH_dom1"/>
</dbReference>
<dbReference type="GO" id="GO:0034475">
    <property type="term" value="P:U4 snRNA 3'-end processing"/>
    <property type="evidence" value="ECO:0007669"/>
    <property type="project" value="TreeGrafter"/>
</dbReference>
<keyword evidence="5" id="KW-0963">Cytoplasm</keyword>
<accession>A0AAN9VE18</accession>
<dbReference type="GO" id="GO:0071028">
    <property type="term" value="P:nuclear mRNA surveillance"/>
    <property type="evidence" value="ECO:0007669"/>
    <property type="project" value="TreeGrafter"/>
</dbReference>
<feature type="compositionally biased region" description="Acidic residues" evidence="11">
    <location>
        <begin position="373"/>
        <end position="392"/>
    </location>
</feature>
<keyword evidence="9" id="KW-0539">Nucleus</keyword>
<sequence length="496" mass="54740">MKESALSKNERTFILSALSENRRLDGRALDEFRDLNIHFGSDWGCCLVALGGTKVIAQVSCEVQQPKSTRPNEGLLLLFVELSPMAAPHFDSGRQTELAVQLNRLLEKCIKDSRCLDLESLCIVAEEKVWAMRVDITVLNHEGNMVDAASIAALTALSHFRRPDVTTTGDQINIHAPGERDLLPITVHHYPVCVSYAIFRRANCILADPSAIEERVSDGGLTFGVNACRELCTLHLGGHAPVTAQVVLQIASRAAARAAEVVNKMKEALRKNLDNRISGNITGFKECIEVNSRLSLEKYNFCVQLNSQGIKDGVKRITEKTEVEGVRNNEGESQREGFVDQHVVVLLGKGSAELINRKQKTVQSERNYRLPENEDSDENDDDDDDDDDDGDNELSSSESSSSELISESSKSFKGSEDMDEALTDSEKEVAAESQKLGHGSSTNIVKGIELSGDSDENVTLSGLDKNHSENVWANQQPKSESEESNESRQWYADSMW</sequence>
<evidence type="ECO:0000259" key="12">
    <source>
        <dbReference type="Pfam" id="PF01138"/>
    </source>
</evidence>
<evidence type="ECO:0000256" key="1">
    <source>
        <dbReference type="ARBA" id="ARBA00004496"/>
    </source>
</evidence>
<comment type="caution">
    <text evidence="14">The sequence shown here is derived from an EMBL/GenBank/DDBJ whole genome shotgun (WGS) entry which is preliminary data.</text>
</comment>
<dbReference type="FunFam" id="3.30.230.70:FF:000005">
    <property type="entry name" value="Exosome complex component RRP45"/>
    <property type="match status" value="1"/>
</dbReference>
<evidence type="ECO:0000256" key="5">
    <source>
        <dbReference type="ARBA" id="ARBA00022490"/>
    </source>
</evidence>
<evidence type="ECO:0000256" key="8">
    <source>
        <dbReference type="ARBA" id="ARBA00022884"/>
    </source>
</evidence>
<feature type="compositionally biased region" description="Low complexity" evidence="11">
    <location>
        <begin position="393"/>
        <end position="409"/>
    </location>
</feature>
<dbReference type="GO" id="GO:0071038">
    <property type="term" value="P:TRAMP-dependent tRNA surveillance pathway"/>
    <property type="evidence" value="ECO:0007669"/>
    <property type="project" value="TreeGrafter"/>
</dbReference>
<comment type="similarity">
    <text evidence="3">Belongs to the RNase PH family.</text>
</comment>
<proteinExistence type="inferred from homology"/>
<evidence type="ECO:0000256" key="7">
    <source>
        <dbReference type="ARBA" id="ARBA00022835"/>
    </source>
</evidence>
<dbReference type="GO" id="GO:0034473">
    <property type="term" value="P:U1 snRNA 3'-end processing"/>
    <property type="evidence" value="ECO:0007669"/>
    <property type="project" value="TreeGrafter"/>
</dbReference>
<dbReference type="InterPro" id="IPR020568">
    <property type="entry name" value="Ribosomal_Su5_D2-typ_SF"/>
</dbReference>
<reference evidence="14 15" key="1">
    <citation type="submission" date="2024-03" db="EMBL/GenBank/DDBJ databases">
        <title>The genome assembly and annotation of the cricket Gryllus longicercus Weissman &amp; Gray.</title>
        <authorList>
            <person name="Szrajer S."/>
            <person name="Gray D."/>
            <person name="Ylla G."/>
        </authorList>
    </citation>
    <scope>NUCLEOTIDE SEQUENCE [LARGE SCALE GENOMIC DNA]</scope>
    <source>
        <strain evidence="14">DAG 2021-001</strain>
        <tissue evidence="14">Whole body minus gut</tissue>
    </source>
</reference>
<comment type="subcellular location">
    <subcellularLocation>
        <location evidence="1">Cytoplasm</location>
    </subcellularLocation>
    <subcellularLocation>
        <location evidence="2">Nucleus</location>
        <location evidence="2">Nucleolus</location>
    </subcellularLocation>
</comment>
<evidence type="ECO:0000256" key="4">
    <source>
        <dbReference type="ARBA" id="ARBA00019572"/>
    </source>
</evidence>
<dbReference type="InterPro" id="IPR050590">
    <property type="entry name" value="Exosome_comp_Rrp42_subfam"/>
</dbReference>
<feature type="domain" description="Exoribonuclease phosphorolytic" evidence="13">
    <location>
        <begin position="189"/>
        <end position="250"/>
    </location>
</feature>
<dbReference type="PANTHER" id="PTHR11097:SF14">
    <property type="entry name" value="EXOSOME COMPLEX COMPONENT RRP45"/>
    <property type="match status" value="1"/>
</dbReference>
<dbReference type="GO" id="GO:0000176">
    <property type="term" value="C:nuclear exosome (RNase complex)"/>
    <property type="evidence" value="ECO:0007669"/>
    <property type="project" value="TreeGrafter"/>
</dbReference>
<evidence type="ECO:0000256" key="2">
    <source>
        <dbReference type="ARBA" id="ARBA00004604"/>
    </source>
</evidence>
<feature type="domain" description="Exoribonuclease phosphorolytic" evidence="12">
    <location>
        <begin position="31"/>
        <end position="163"/>
    </location>
</feature>
<dbReference type="Pfam" id="PF03725">
    <property type="entry name" value="RNase_PH_C"/>
    <property type="match status" value="1"/>
</dbReference>
<dbReference type="Pfam" id="PF01138">
    <property type="entry name" value="RNase_PH"/>
    <property type="match status" value="1"/>
</dbReference>
<keyword evidence="6" id="KW-0698">rRNA processing</keyword>
<dbReference type="SUPFAM" id="SSF54211">
    <property type="entry name" value="Ribosomal protein S5 domain 2-like"/>
    <property type="match status" value="1"/>
</dbReference>
<dbReference type="GO" id="GO:0016075">
    <property type="term" value="P:rRNA catabolic process"/>
    <property type="evidence" value="ECO:0007669"/>
    <property type="project" value="TreeGrafter"/>
</dbReference>
<keyword evidence="7" id="KW-0271">Exosome</keyword>
<dbReference type="GO" id="GO:0071035">
    <property type="term" value="P:nuclear polyadenylation-dependent rRNA catabolic process"/>
    <property type="evidence" value="ECO:0007669"/>
    <property type="project" value="TreeGrafter"/>
</dbReference>
<dbReference type="InterPro" id="IPR033100">
    <property type="entry name" value="Rrp45"/>
</dbReference>
<evidence type="ECO:0000313" key="14">
    <source>
        <dbReference type="EMBL" id="KAK7794296.1"/>
    </source>
</evidence>
<dbReference type="GO" id="GO:0034476">
    <property type="term" value="P:U5 snRNA 3'-end processing"/>
    <property type="evidence" value="ECO:0007669"/>
    <property type="project" value="TreeGrafter"/>
</dbReference>
<dbReference type="CDD" id="cd11368">
    <property type="entry name" value="RNase_PH_RRP45"/>
    <property type="match status" value="1"/>
</dbReference>
<evidence type="ECO:0000256" key="10">
    <source>
        <dbReference type="ARBA" id="ARBA00032660"/>
    </source>
</evidence>
<dbReference type="InterPro" id="IPR036345">
    <property type="entry name" value="ExoRNase_PH_dom2_sf"/>
</dbReference>
<organism evidence="14 15">
    <name type="scientific">Gryllus longicercus</name>
    <dbReference type="NCBI Taxonomy" id="2509291"/>
    <lineage>
        <taxon>Eukaryota</taxon>
        <taxon>Metazoa</taxon>
        <taxon>Ecdysozoa</taxon>
        <taxon>Arthropoda</taxon>
        <taxon>Hexapoda</taxon>
        <taxon>Insecta</taxon>
        <taxon>Pterygota</taxon>
        <taxon>Neoptera</taxon>
        <taxon>Polyneoptera</taxon>
        <taxon>Orthoptera</taxon>
        <taxon>Ensifera</taxon>
        <taxon>Gryllidea</taxon>
        <taxon>Grylloidea</taxon>
        <taxon>Gryllidae</taxon>
        <taxon>Gryllinae</taxon>
        <taxon>Gryllus</taxon>
    </lineage>
</organism>